<dbReference type="PANTHER" id="PTHR22642">
    <property type="entry name" value="IMIDAZOLONEPROPIONASE"/>
    <property type="match status" value="1"/>
</dbReference>
<organism evidence="3 4">
    <name type="scientific">Sphingomonas hankyongi</name>
    <dbReference type="NCBI Taxonomy" id="2908209"/>
    <lineage>
        <taxon>Bacteria</taxon>
        <taxon>Pseudomonadati</taxon>
        <taxon>Pseudomonadota</taxon>
        <taxon>Alphaproteobacteria</taxon>
        <taxon>Sphingomonadales</taxon>
        <taxon>Sphingomonadaceae</taxon>
        <taxon>Sphingomonas</taxon>
    </lineage>
</organism>
<comment type="caution">
    <text evidence="3">The sequence shown here is derived from an EMBL/GenBank/DDBJ whole genome shotgun (WGS) entry which is preliminary data.</text>
</comment>
<dbReference type="InterPro" id="IPR032466">
    <property type="entry name" value="Metal_Hydrolase"/>
</dbReference>
<protein>
    <submittedName>
        <fullName evidence="3">Amidohydrolase</fullName>
    </submittedName>
</protein>
<accession>A0ABT0RZ56</accession>
<feature type="domain" description="Amidohydrolase 3" evidence="2">
    <location>
        <begin position="67"/>
        <end position="543"/>
    </location>
</feature>
<reference evidence="3" key="1">
    <citation type="submission" date="2022-05" db="EMBL/GenBank/DDBJ databases">
        <authorList>
            <person name="Jo J.-H."/>
            <person name="Im W.-T."/>
        </authorList>
    </citation>
    <scope>NUCLEOTIDE SEQUENCE</scope>
    <source>
        <strain evidence="3">SE220</strain>
    </source>
</reference>
<dbReference type="InterPro" id="IPR033932">
    <property type="entry name" value="YtcJ-like"/>
</dbReference>
<dbReference type="Gene3D" id="3.20.20.140">
    <property type="entry name" value="Metal-dependent hydrolases"/>
    <property type="match status" value="1"/>
</dbReference>
<evidence type="ECO:0000256" key="1">
    <source>
        <dbReference type="SAM" id="SignalP"/>
    </source>
</evidence>
<sequence length="557" mass="59740">MLRPALALALGLLASAAYADTLIDNVNGMQVGADGKLQHFTGLLLGDDGKVKEVLNGPPPAVRYPHIIDGNGRTLLPGLIDAHGHVMGLGLAALQLDLVGTNSIADLQRRLRDYAAAHPGNDWISGRGWNQELWPEKRFPTATDLDAAAPDRPVVLERVDGHAVILNGAALRAAAITSATKDPVGGKIERDASGKPTGLLIDNAIDLASKVVPAPSDTVRDEALIKTQDALLSVGITAVGDMGTEPQDWGAFRRSAEAGRLQFRIMSYALDSKSMRALIPNGPTSWLYNDRLKMGGIKLYADGALGSRGAWLKQPYADKPDTRGLQFLKDEEILAKAEEAAQHDVQVAVHAIGDAANAQVISTYEQLARKYPGDRRWRIEHFQIADPADIPRLAPAGIIASMQPTHQTSDRLMAEKRLGPNRLAGAYAWQTVLKSGAKLAFGSDFPVESPNPFPGLSAAVSRQDMNGQPPGGWVPSERLTFAQALSAFTRGAAYAGFAEDRIGALEPGKWADFIIVDRDVSKVDPQALARTQVLETWVGGKKVWERSASAVQSERGK</sequence>
<dbReference type="CDD" id="cd01300">
    <property type="entry name" value="YtcJ_like"/>
    <property type="match status" value="1"/>
</dbReference>
<dbReference type="SUPFAM" id="SSF51556">
    <property type="entry name" value="Metallo-dependent hydrolases"/>
    <property type="match status" value="1"/>
</dbReference>
<dbReference type="Pfam" id="PF07969">
    <property type="entry name" value="Amidohydro_3"/>
    <property type="match status" value="1"/>
</dbReference>
<evidence type="ECO:0000313" key="3">
    <source>
        <dbReference type="EMBL" id="MCL6728882.1"/>
    </source>
</evidence>
<proteinExistence type="predicted"/>
<dbReference type="InterPro" id="IPR011059">
    <property type="entry name" value="Metal-dep_hydrolase_composite"/>
</dbReference>
<evidence type="ECO:0000259" key="2">
    <source>
        <dbReference type="Pfam" id="PF07969"/>
    </source>
</evidence>
<keyword evidence="4" id="KW-1185">Reference proteome</keyword>
<dbReference type="EMBL" id="JAMGBE010000001">
    <property type="protein sequence ID" value="MCL6728882.1"/>
    <property type="molecule type" value="Genomic_DNA"/>
</dbReference>
<feature type="signal peptide" evidence="1">
    <location>
        <begin position="1"/>
        <end position="19"/>
    </location>
</feature>
<feature type="chain" id="PRO_5045563190" evidence="1">
    <location>
        <begin position="20"/>
        <end position="557"/>
    </location>
</feature>
<dbReference type="Proteomes" id="UP001165342">
    <property type="component" value="Unassembled WGS sequence"/>
</dbReference>
<dbReference type="SUPFAM" id="SSF51338">
    <property type="entry name" value="Composite domain of metallo-dependent hydrolases"/>
    <property type="match status" value="1"/>
</dbReference>
<keyword evidence="1" id="KW-0732">Signal</keyword>
<dbReference type="Gene3D" id="2.30.40.10">
    <property type="entry name" value="Urease, subunit C, domain 1"/>
    <property type="match status" value="1"/>
</dbReference>
<dbReference type="InterPro" id="IPR013108">
    <property type="entry name" value="Amidohydro_3"/>
</dbReference>
<dbReference type="RefSeq" id="WP_249830378.1">
    <property type="nucleotide sequence ID" value="NZ_JAMGBE010000001.1"/>
</dbReference>
<evidence type="ECO:0000313" key="4">
    <source>
        <dbReference type="Proteomes" id="UP001165342"/>
    </source>
</evidence>
<dbReference type="Gene3D" id="3.10.310.70">
    <property type="match status" value="1"/>
</dbReference>
<name>A0ABT0RZ56_9SPHN</name>
<dbReference type="PANTHER" id="PTHR22642:SF2">
    <property type="entry name" value="PROTEIN LONG AFTER FAR-RED 3"/>
    <property type="match status" value="1"/>
</dbReference>
<gene>
    <name evidence="3" type="ORF">LZ538_02295</name>
</gene>